<evidence type="ECO:0000256" key="5">
    <source>
        <dbReference type="ARBA" id="ARBA00023012"/>
    </source>
</evidence>
<dbReference type="SUPFAM" id="SSF47384">
    <property type="entry name" value="Homodimeric domain of signal transducing histidine kinase"/>
    <property type="match status" value="1"/>
</dbReference>
<organism evidence="7 8">
    <name type="scientific">Altericroceibacterium spongiae</name>
    <dbReference type="NCBI Taxonomy" id="2320269"/>
    <lineage>
        <taxon>Bacteria</taxon>
        <taxon>Pseudomonadati</taxon>
        <taxon>Pseudomonadota</taxon>
        <taxon>Alphaproteobacteria</taxon>
        <taxon>Sphingomonadales</taxon>
        <taxon>Erythrobacteraceae</taxon>
        <taxon>Altericroceibacterium</taxon>
    </lineage>
</organism>
<keyword evidence="3" id="KW-0808">Transferase</keyword>
<dbReference type="Proteomes" id="UP000284395">
    <property type="component" value="Unassembled WGS sequence"/>
</dbReference>
<keyword evidence="4" id="KW-0418">Kinase</keyword>
<evidence type="ECO:0000313" key="8">
    <source>
        <dbReference type="Proteomes" id="UP000284395"/>
    </source>
</evidence>
<sequence>MIRAPESIARAASDGHDRLIEADEPLAGLQRACGGEIPGLIAIPALLELVRKARQLGLKLSRPLAAEGEHGAISAWIEVMPAEEGCEIAVIEWNEEGRENRPDPETNPYRSDIERQLAALTARIASDRTILSAEAHDPALEEFARQMQGTIGQPLSDLIEMPEEAGGQLSDLQALDGMAIDIDGSDRSWVVSLIPLEPGRRGNAGESRGFALHILPAMPDEEEPEETPPPPESFLPDNRLATEAVIGQEIAPVLRQPISRIIANAETIRTQMAGPLAEEYASYAADIAAAGEHLLGLLDDLADLEVVESDHFTTSPDRIDLAQVAHQACGILNMRALERDMRLRLPADGEKMPAIGEFRRVLQILLNLIGNAIRYAPQGSEIRIILARHGDRARITVEDEGEGLSVEEQNRLFRKFERLGRKNDGGSGLGLYISRRLARAMSGDLQVESEKGQGARFTLDLPARE</sequence>
<comment type="caution">
    <text evidence="7">The sequence shown here is derived from an EMBL/GenBank/DDBJ whole genome shotgun (WGS) entry which is preliminary data.</text>
</comment>
<dbReference type="InterPro" id="IPR036890">
    <property type="entry name" value="HATPase_C_sf"/>
</dbReference>
<evidence type="ECO:0000256" key="2">
    <source>
        <dbReference type="ARBA" id="ARBA00012438"/>
    </source>
</evidence>
<dbReference type="PROSITE" id="PS50109">
    <property type="entry name" value="HIS_KIN"/>
    <property type="match status" value="1"/>
</dbReference>
<evidence type="ECO:0000259" key="6">
    <source>
        <dbReference type="PROSITE" id="PS50109"/>
    </source>
</evidence>
<feature type="domain" description="Histidine kinase" evidence="6">
    <location>
        <begin position="249"/>
        <end position="465"/>
    </location>
</feature>
<dbReference type="InterPro" id="IPR050736">
    <property type="entry name" value="Sensor_HK_Regulatory"/>
</dbReference>
<dbReference type="PANTHER" id="PTHR43711:SF26">
    <property type="entry name" value="SENSOR HISTIDINE KINASE RCSC"/>
    <property type="match status" value="1"/>
</dbReference>
<name>A0A420ERN1_9SPHN</name>
<dbReference type="Pfam" id="PF02518">
    <property type="entry name" value="HATPase_c"/>
    <property type="match status" value="1"/>
</dbReference>
<dbReference type="InterPro" id="IPR004358">
    <property type="entry name" value="Sig_transdc_His_kin-like_C"/>
</dbReference>
<gene>
    <name evidence="7" type="ORF">D6851_02055</name>
</gene>
<dbReference type="GO" id="GO:0005524">
    <property type="term" value="F:ATP binding"/>
    <property type="evidence" value="ECO:0007669"/>
    <property type="project" value="UniProtKB-KW"/>
</dbReference>
<reference evidence="7 8" key="1">
    <citation type="submission" date="2018-09" db="EMBL/GenBank/DDBJ databases">
        <title>Altererythrobacter spongiae sp. nov., isolated from a marine sponge.</title>
        <authorList>
            <person name="Zhuang L."/>
            <person name="Luo L."/>
        </authorList>
    </citation>
    <scope>NUCLEOTIDE SEQUENCE [LARGE SCALE GENOMIC DNA]</scope>
    <source>
        <strain evidence="7 8">HN-Y73</strain>
    </source>
</reference>
<evidence type="ECO:0000313" key="7">
    <source>
        <dbReference type="EMBL" id="RKF23283.1"/>
    </source>
</evidence>
<dbReference type="SMART" id="SM00387">
    <property type="entry name" value="HATPase_c"/>
    <property type="match status" value="1"/>
</dbReference>
<evidence type="ECO:0000256" key="3">
    <source>
        <dbReference type="ARBA" id="ARBA00022679"/>
    </source>
</evidence>
<dbReference type="SUPFAM" id="SSF55874">
    <property type="entry name" value="ATPase domain of HSP90 chaperone/DNA topoisomerase II/histidine kinase"/>
    <property type="match status" value="1"/>
</dbReference>
<dbReference type="InterPro" id="IPR005467">
    <property type="entry name" value="His_kinase_dom"/>
</dbReference>
<dbReference type="EMBL" id="RAPF01000001">
    <property type="protein sequence ID" value="RKF23283.1"/>
    <property type="molecule type" value="Genomic_DNA"/>
</dbReference>
<proteinExistence type="predicted"/>
<dbReference type="Gene3D" id="1.10.287.130">
    <property type="match status" value="1"/>
</dbReference>
<dbReference type="InterPro" id="IPR036097">
    <property type="entry name" value="HisK_dim/P_sf"/>
</dbReference>
<keyword evidence="5" id="KW-0902">Two-component regulatory system</keyword>
<evidence type="ECO:0000256" key="4">
    <source>
        <dbReference type="ARBA" id="ARBA00022777"/>
    </source>
</evidence>
<accession>A0A420ERN1</accession>
<dbReference type="PRINTS" id="PR00344">
    <property type="entry name" value="BCTRLSENSOR"/>
</dbReference>
<protein>
    <recommendedName>
        <fullName evidence="2">histidine kinase</fullName>
        <ecNumber evidence="2">2.7.13.3</ecNumber>
    </recommendedName>
</protein>
<comment type="catalytic activity">
    <reaction evidence="1">
        <text>ATP + protein L-histidine = ADP + protein N-phospho-L-histidine.</text>
        <dbReference type="EC" id="2.7.13.3"/>
    </reaction>
</comment>
<dbReference type="GO" id="GO:0000155">
    <property type="term" value="F:phosphorelay sensor kinase activity"/>
    <property type="evidence" value="ECO:0007669"/>
    <property type="project" value="InterPro"/>
</dbReference>
<dbReference type="AlphaFoldDB" id="A0A420ERN1"/>
<dbReference type="EC" id="2.7.13.3" evidence="2"/>
<keyword evidence="8" id="KW-1185">Reference proteome</keyword>
<dbReference type="OrthoDB" id="7933832at2"/>
<dbReference type="InterPro" id="IPR003594">
    <property type="entry name" value="HATPase_dom"/>
</dbReference>
<evidence type="ECO:0000256" key="1">
    <source>
        <dbReference type="ARBA" id="ARBA00000085"/>
    </source>
</evidence>
<dbReference type="RefSeq" id="WP_120323187.1">
    <property type="nucleotide sequence ID" value="NZ_RAPF01000001.1"/>
</dbReference>
<keyword evidence="7" id="KW-0547">Nucleotide-binding</keyword>
<dbReference type="Gene3D" id="3.30.565.10">
    <property type="entry name" value="Histidine kinase-like ATPase, C-terminal domain"/>
    <property type="match status" value="1"/>
</dbReference>
<dbReference type="PANTHER" id="PTHR43711">
    <property type="entry name" value="TWO-COMPONENT HISTIDINE KINASE"/>
    <property type="match status" value="1"/>
</dbReference>
<keyword evidence="7" id="KW-0067">ATP-binding</keyword>